<evidence type="ECO:0000313" key="4">
    <source>
        <dbReference type="Proteomes" id="UP000189796"/>
    </source>
</evidence>
<proteinExistence type="predicted"/>
<dbReference type="Proteomes" id="UP000189796">
    <property type="component" value="Chromosome I"/>
</dbReference>
<protein>
    <recommendedName>
        <fullName evidence="2">DUF6285 domain-containing protein</fullName>
    </recommendedName>
</protein>
<feature type="region of interest" description="Disordered" evidence="1">
    <location>
        <begin position="129"/>
        <end position="148"/>
    </location>
</feature>
<organism evidence="3 4">
    <name type="scientific">Bradyrhizobium erythrophlei</name>
    <dbReference type="NCBI Taxonomy" id="1437360"/>
    <lineage>
        <taxon>Bacteria</taxon>
        <taxon>Pseudomonadati</taxon>
        <taxon>Pseudomonadota</taxon>
        <taxon>Alphaproteobacteria</taxon>
        <taxon>Hyphomicrobiales</taxon>
        <taxon>Nitrobacteraceae</taxon>
        <taxon>Bradyrhizobium</taxon>
    </lineage>
</organism>
<evidence type="ECO:0000259" key="2">
    <source>
        <dbReference type="Pfam" id="PF19802"/>
    </source>
</evidence>
<feature type="domain" description="DUF6285" evidence="2">
    <location>
        <begin position="24"/>
        <end position="87"/>
    </location>
</feature>
<dbReference type="EMBL" id="LT670817">
    <property type="protein sequence ID" value="SHG73366.1"/>
    <property type="molecule type" value="Genomic_DNA"/>
</dbReference>
<evidence type="ECO:0000313" key="3">
    <source>
        <dbReference type="EMBL" id="SHG73366.1"/>
    </source>
</evidence>
<accession>A0A1M5M7Z4</accession>
<gene>
    <name evidence="3" type="ORF">SAMN05443248_2499</name>
</gene>
<sequence length="148" mass="15850">MQDEPTPEELISAVADFLRNDIAPAVSGHNAFKLRVSINALDLVTRQLKLEQASDSAEAARLSQLLGEQGSVGELTRALAERIGGGARSICRRPGSPSICGRPRWTSSPSTSRIMRRIGGSWARKMASLSFRDAPPGADPESRDVVPA</sequence>
<name>A0A1M5M7Z4_9BRAD</name>
<dbReference type="AlphaFoldDB" id="A0A1M5M7Z4"/>
<reference evidence="3 4" key="1">
    <citation type="submission" date="2016-11" db="EMBL/GenBank/DDBJ databases">
        <authorList>
            <person name="Jaros S."/>
            <person name="Januszkiewicz K."/>
            <person name="Wedrychowicz H."/>
        </authorList>
    </citation>
    <scope>NUCLEOTIDE SEQUENCE [LARGE SCALE GENOMIC DNA]</scope>
    <source>
        <strain evidence="3 4">GAS138</strain>
    </source>
</reference>
<dbReference type="Pfam" id="PF19802">
    <property type="entry name" value="DUF6285"/>
    <property type="match status" value="1"/>
</dbReference>
<evidence type="ECO:0000256" key="1">
    <source>
        <dbReference type="SAM" id="MobiDB-lite"/>
    </source>
</evidence>
<dbReference type="InterPro" id="IPR046252">
    <property type="entry name" value="DUF6285"/>
</dbReference>